<evidence type="ECO:0000313" key="5">
    <source>
        <dbReference type="EMBL" id="KAH6827468.1"/>
    </source>
</evidence>
<dbReference type="GO" id="GO:0051707">
    <property type="term" value="P:response to other organism"/>
    <property type="evidence" value="ECO:0007669"/>
    <property type="project" value="UniProtKB-ARBA"/>
</dbReference>
<reference evidence="5 6" key="1">
    <citation type="journal article" date="2021" name="Nat. Commun.">
        <title>Incipient diploidization of the medicinal plant Perilla within 10,000 years.</title>
        <authorList>
            <person name="Zhang Y."/>
            <person name="Shen Q."/>
            <person name="Leng L."/>
            <person name="Zhang D."/>
            <person name="Chen S."/>
            <person name="Shi Y."/>
            <person name="Ning Z."/>
            <person name="Chen S."/>
        </authorList>
    </citation>
    <scope>NUCLEOTIDE SEQUENCE [LARGE SCALE GENOMIC DNA]</scope>
    <source>
        <strain evidence="6">cv. PC099</strain>
    </source>
</reference>
<gene>
    <name evidence="5" type="ORF">C2S53_005265</name>
</gene>
<keyword evidence="6" id="KW-1185">Reference proteome</keyword>
<keyword evidence="2" id="KW-0677">Repeat</keyword>
<name>A0AAD4P5A4_PERFH</name>
<dbReference type="SMART" id="SM00369">
    <property type="entry name" value="LRR_TYP"/>
    <property type="match status" value="9"/>
</dbReference>
<comment type="function">
    <text evidence="4">Leucine-rich repeat protein that likely mediates protein interactions, possibly in the context of signal transduction.</text>
</comment>
<dbReference type="SMART" id="SM00364">
    <property type="entry name" value="LRR_BAC"/>
    <property type="match status" value="10"/>
</dbReference>
<sequence>MAATAAGNPPPTYTATVEEITGIYKSLPPRPSIEEVEAANSVLQTVETEQNLQLEEISKQPAPQDVPPELFSVLQEVKKAMLSFRSHEQRKEAAELVELDRIFQVFDGLIQKASSLVSGRPFLESGGEDDTEAEIVEEKSVYSTDDDDDDDLKSFYPITSSSSKIVALSSDALLGEGGESEKLNLMKVAAVIENSAKTGATILDLQGKLMDKVEWLPFSLGKLSTLSELYLSENRLMALPNSIANLKTLMKLDVHGNQLINLPASFGELHSLTDLDLSSNLFKSLPESFGDLKLLINLDLSSNRFSKLPNIVGNLCSLQRLNVETNDLEELPHTIGSCWSLLELRLDFNQLKALPESIGKLELLQILTLHFNRVRRLPSTMGNLSNLKELDVSFNELESIPESLCSCVNLEKLNVGKNFADLRTLPESLGNLKMLEDLDICDNQIKVLPDSFRFLSGLTNFRANQTPLEIPPMKIAELGAQAVVQYMANLVAERDGRLVQRRKKRGFFSYMCPLLLCFGIGKG</sequence>
<dbReference type="AlphaFoldDB" id="A0AAD4P5A4"/>
<dbReference type="PROSITE" id="PS51450">
    <property type="entry name" value="LRR"/>
    <property type="match status" value="2"/>
</dbReference>
<dbReference type="SMART" id="SM00365">
    <property type="entry name" value="LRR_SD22"/>
    <property type="match status" value="4"/>
</dbReference>
<dbReference type="PANTHER" id="PTHR48051">
    <property type="match status" value="1"/>
</dbReference>
<organism evidence="5 6">
    <name type="scientific">Perilla frutescens var. hirtella</name>
    <name type="common">Perilla citriodora</name>
    <name type="synonym">Perilla setoyensis</name>
    <dbReference type="NCBI Taxonomy" id="608512"/>
    <lineage>
        <taxon>Eukaryota</taxon>
        <taxon>Viridiplantae</taxon>
        <taxon>Streptophyta</taxon>
        <taxon>Embryophyta</taxon>
        <taxon>Tracheophyta</taxon>
        <taxon>Spermatophyta</taxon>
        <taxon>Magnoliopsida</taxon>
        <taxon>eudicotyledons</taxon>
        <taxon>Gunneridae</taxon>
        <taxon>Pentapetalae</taxon>
        <taxon>asterids</taxon>
        <taxon>lamiids</taxon>
        <taxon>Lamiales</taxon>
        <taxon>Lamiaceae</taxon>
        <taxon>Nepetoideae</taxon>
        <taxon>Elsholtzieae</taxon>
        <taxon>Perilla</taxon>
    </lineage>
</organism>
<evidence type="ECO:0000256" key="1">
    <source>
        <dbReference type="ARBA" id="ARBA00022614"/>
    </source>
</evidence>
<dbReference type="GO" id="GO:0006952">
    <property type="term" value="P:defense response"/>
    <property type="evidence" value="ECO:0007669"/>
    <property type="project" value="UniProtKB-ARBA"/>
</dbReference>
<dbReference type="InterPro" id="IPR050216">
    <property type="entry name" value="LRR_domain-containing"/>
</dbReference>
<dbReference type="GO" id="GO:0005737">
    <property type="term" value="C:cytoplasm"/>
    <property type="evidence" value="ECO:0007669"/>
    <property type="project" value="TreeGrafter"/>
</dbReference>
<dbReference type="Pfam" id="PF13855">
    <property type="entry name" value="LRR_8"/>
    <property type="match status" value="2"/>
</dbReference>
<proteinExistence type="inferred from homology"/>
<dbReference type="InterPro" id="IPR003591">
    <property type="entry name" value="Leu-rich_rpt_typical-subtyp"/>
</dbReference>
<accession>A0AAD4P5A4</accession>
<evidence type="ECO:0000256" key="2">
    <source>
        <dbReference type="ARBA" id="ARBA00022737"/>
    </source>
</evidence>
<comment type="similarity">
    <text evidence="3">Belongs to the SHOC2 family.</text>
</comment>
<evidence type="ECO:0000256" key="4">
    <source>
        <dbReference type="ARBA" id="ARBA00037519"/>
    </source>
</evidence>
<dbReference type="PANTHER" id="PTHR48051:SF54">
    <property type="entry name" value="LEUCINE-RICH REPEAT-CONTAINING PROTEIN"/>
    <property type="match status" value="1"/>
</dbReference>
<dbReference type="InterPro" id="IPR032675">
    <property type="entry name" value="LRR_dom_sf"/>
</dbReference>
<protein>
    <submittedName>
        <fullName evidence="5">Uncharacterized protein</fullName>
    </submittedName>
</protein>
<keyword evidence="1" id="KW-0433">Leucine-rich repeat</keyword>
<dbReference type="FunFam" id="3.80.10.10:FF:000405">
    <property type="entry name" value="Plant intracellular Ras-group-related LRR protein 4"/>
    <property type="match status" value="1"/>
</dbReference>
<dbReference type="Gene3D" id="3.80.10.10">
    <property type="entry name" value="Ribonuclease Inhibitor"/>
    <property type="match status" value="1"/>
</dbReference>
<dbReference type="InterPro" id="IPR001611">
    <property type="entry name" value="Leu-rich_rpt"/>
</dbReference>
<dbReference type="EMBL" id="SDAM02000148">
    <property type="protein sequence ID" value="KAH6827468.1"/>
    <property type="molecule type" value="Genomic_DNA"/>
</dbReference>
<comment type="caution">
    <text evidence="5">The sequence shown here is derived from an EMBL/GenBank/DDBJ whole genome shotgun (WGS) entry which is preliminary data.</text>
</comment>
<evidence type="ECO:0000256" key="3">
    <source>
        <dbReference type="ARBA" id="ARBA00023786"/>
    </source>
</evidence>
<dbReference type="Proteomes" id="UP001190926">
    <property type="component" value="Unassembled WGS sequence"/>
</dbReference>
<dbReference type="SUPFAM" id="SSF52058">
    <property type="entry name" value="L domain-like"/>
    <property type="match status" value="1"/>
</dbReference>
<evidence type="ECO:0000313" key="6">
    <source>
        <dbReference type="Proteomes" id="UP001190926"/>
    </source>
</evidence>